<evidence type="ECO:0000259" key="2">
    <source>
        <dbReference type="Pfam" id="PF09361"/>
    </source>
</evidence>
<feature type="region of interest" description="Disordered" evidence="1">
    <location>
        <begin position="129"/>
        <end position="184"/>
    </location>
</feature>
<dbReference type="InterPro" id="IPR018968">
    <property type="entry name" value="Phasin"/>
</dbReference>
<dbReference type="OrthoDB" id="6197742at2"/>
<feature type="domain" description="Phasin" evidence="2">
    <location>
        <begin position="13"/>
        <end position="104"/>
    </location>
</feature>
<protein>
    <submittedName>
        <fullName evidence="3">Phasin family protein</fullName>
    </submittedName>
</protein>
<dbReference type="Proteomes" id="UP000294489">
    <property type="component" value="Unassembled WGS sequence"/>
</dbReference>
<gene>
    <name evidence="3" type="ORF">DFO67_104336</name>
</gene>
<dbReference type="Pfam" id="PF09361">
    <property type="entry name" value="Phasin_2"/>
    <property type="match status" value="1"/>
</dbReference>
<evidence type="ECO:0000256" key="1">
    <source>
        <dbReference type="SAM" id="MobiDB-lite"/>
    </source>
</evidence>
<name>A0A4V3GUK6_9GAMM</name>
<sequence length="184" mass="20478">MQREQNIGNYFDQAFNALEPWARVNNVMIDNMQKAIQFQLEAMQRYSHLGTEQLKVANGSRDIKDAQQYGDFISSWVDQVMSDFRTMSDLGMEFRDEMSQAFSEAGSQVAHQVEDLSNHINEASKQVVDEALDKASEVAESEEEVAKETMDKTTSAASKSAESGKSGASRSAESTSSRQGKSRT</sequence>
<reference evidence="3 4" key="1">
    <citation type="submission" date="2019-03" db="EMBL/GenBank/DDBJ databases">
        <title>Freshwater and sediment microbial communities from various areas in North America, analyzing microbe dynamics in response to fracking.</title>
        <authorList>
            <person name="Lamendella R."/>
        </authorList>
    </citation>
    <scope>NUCLEOTIDE SEQUENCE [LARGE SCALE GENOMIC DNA]</scope>
    <source>
        <strain evidence="3 4">6_TX</strain>
    </source>
</reference>
<dbReference type="EMBL" id="SOEC01000004">
    <property type="protein sequence ID" value="TDX31071.1"/>
    <property type="molecule type" value="Genomic_DNA"/>
</dbReference>
<evidence type="ECO:0000313" key="3">
    <source>
        <dbReference type="EMBL" id="TDX31071.1"/>
    </source>
</evidence>
<dbReference type="RefSeq" id="WP_134017155.1">
    <property type="nucleotide sequence ID" value="NZ_SOEC01000004.1"/>
</dbReference>
<organism evidence="3 4">
    <name type="scientific">Modicisalibacter xianhensis</name>
    <dbReference type="NCBI Taxonomy" id="442341"/>
    <lineage>
        <taxon>Bacteria</taxon>
        <taxon>Pseudomonadati</taxon>
        <taxon>Pseudomonadota</taxon>
        <taxon>Gammaproteobacteria</taxon>
        <taxon>Oceanospirillales</taxon>
        <taxon>Halomonadaceae</taxon>
        <taxon>Modicisalibacter</taxon>
    </lineage>
</organism>
<proteinExistence type="predicted"/>
<evidence type="ECO:0000313" key="4">
    <source>
        <dbReference type="Proteomes" id="UP000294489"/>
    </source>
</evidence>
<dbReference type="AlphaFoldDB" id="A0A4V3GUK6"/>
<feature type="compositionally biased region" description="Low complexity" evidence="1">
    <location>
        <begin position="155"/>
        <end position="178"/>
    </location>
</feature>
<comment type="caution">
    <text evidence="3">The sequence shown here is derived from an EMBL/GenBank/DDBJ whole genome shotgun (WGS) entry which is preliminary data.</text>
</comment>
<accession>A0A4V3GUK6</accession>